<sequence length="205" mass="22103">MFKSSSKAIILTFTMALGCATVFLPSRASAQECAEARAWVEANANQLPTAYAEFARYSMTYRKAIFSSLSPEVRSELWKQHFKQYLDAHPDLNKAQVEFIQEALAALSPALFTTPAAPASGNTAQATLKEKATALFGAEEARRLLATLGPPDQRAGAVTDANCSCSTASDYCVPLTFCTLGTSCTYTAWGCGTNWVYACNGDCLY</sequence>
<feature type="signal peptide" evidence="1">
    <location>
        <begin position="1"/>
        <end position="30"/>
    </location>
</feature>
<dbReference type="Proteomes" id="UP001516472">
    <property type="component" value="Unassembled WGS sequence"/>
</dbReference>
<dbReference type="EMBL" id="JAAIYO010000009">
    <property type="protein sequence ID" value="MBE4751799.1"/>
    <property type="molecule type" value="Genomic_DNA"/>
</dbReference>
<dbReference type="RefSeq" id="WP_193428995.1">
    <property type="nucleotide sequence ID" value="NZ_CBCSIP010000032.1"/>
</dbReference>
<evidence type="ECO:0000256" key="1">
    <source>
        <dbReference type="SAM" id="SignalP"/>
    </source>
</evidence>
<name>A0ABR9PVA4_9BACT</name>
<keyword evidence="3" id="KW-1185">Reference proteome</keyword>
<dbReference type="NCBIfam" id="NF033852">
    <property type="entry name" value="fulvocin_rel"/>
    <property type="match status" value="1"/>
</dbReference>
<organism evidence="2 3">
    <name type="scientific">Corallococcus soli</name>
    <dbReference type="NCBI Taxonomy" id="2710757"/>
    <lineage>
        <taxon>Bacteria</taxon>
        <taxon>Pseudomonadati</taxon>
        <taxon>Myxococcota</taxon>
        <taxon>Myxococcia</taxon>
        <taxon>Myxococcales</taxon>
        <taxon>Cystobacterineae</taxon>
        <taxon>Myxococcaceae</taxon>
        <taxon>Corallococcus</taxon>
    </lineage>
</organism>
<evidence type="ECO:0000313" key="2">
    <source>
        <dbReference type="EMBL" id="MBE4751799.1"/>
    </source>
</evidence>
<comment type="caution">
    <text evidence="2">The sequence shown here is derived from an EMBL/GenBank/DDBJ whole genome shotgun (WGS) entry which is preliminary data.</text>
</comment>
<reference evidence="2 3" key="1">
    <citation type="submission" date="2020-02" db="EMBL/GenBank/DDBJ databases">
        <authorList>
            <person name="Babadi Z.K."/>
            <person name="Risdian C."/>
            <person name="Ebrahimipour G.H."/>
            <person name="Wink J."/>
        </authorList>
    </citation>
    <scope>NUCLEOTIDE SEQUENCE [LARGE SCALE GENOMIC DNA]</scope>
    <source>
        <strain evidence="2 3">ZKHCc1 1396</strain>
    </source>
</reference>
<protein>
    <submittedName>
        <fullName evidence="2">Bacteriocin fulvocin C-related protein</fullName>
    </submittedName>
</protein>
<evidence type="ECO:0000313" key="3">
    <source>
        <dbReference type="Proteomes" id="UP001516472"/>
    </source>
</evidence>
<dbReference type="PROSITE" id="PS51257">
    <property type="entry name" value="PROKAR_LIPOPROTEIN"/>
    <property type="match status" value="1"/>
</dbReference>
<accession>A0ABR9PVA4</accession>
<proteinExistence type="predicted"/>
<keyword evidence="1" id="KW-0732">Signal</keyword>
<feature type="chain" id="PRO_5046187299" evidence="1">
    <location>
        <begin position="31"/>
        <end position="205"/>
    </location>
</feature>
<gene>
    <name evidence="2" type="ORF">G4177_26875</name>
</gene>